<dbReference type="InterPro" id="IPR011598">
    <property type="entry name" value="bHLH_dom"/>
</dbReference>
<reference evidence="7" key="3">
    <citation type="submission" date="2015-04" db="UniProtKB">
        <authorList>
            <consortium name="EnsemblPlants"/>
        </authorList>
    </citation>
    <scope>IDENTIFICATION</scope>
</reference>
<dbReference type="SUPFAM" id="SSF47459">
    <property type="entry name" value="HLH, helix-loop-helix DNA-binding domain"/>
    <property type="match status" value="1"/>
</dbReference>
<dbReference type="PANTHER" id="PTHR45855:SF24">
    <property type="entry name" value="HELIX-LOOP-HELIX DNA-BINDING DOMAIN CONTAINING PROTEIN, EXPRESSED"/>
    <property type="match status" value="1"/>
</dbReference>
<keyword evidence="4" id="KW-0804">Transcription</keyword>
<evidence type="ECO:0000256" key="2">
    <source>
        <dbReference type="ARBA" id="ARBA00023015"/>
    </source>
</evidence>
<dbReference type="Pfam" id="PF00010">
    <property type="entry name" value="HLH"/>
    <property type="match status" value="1"/>
</dbReference>
<dbReference type="EnsemblPlants" id="LPERR12G15010.1">
    <property type="protein sequence ID" value="LPERR12G15010.1"/>
    <property type="gene ID" value="LPERR12G15010"/>
</dbReference>
<dbReference type="STRING" id="77586.A0A0D9Y154"/>
<feature type="compositionally biased region" description="Low complexity" evidence="5">
    <location>
        <begin position="310"/>
        <end position="325"/>
    </location>
</feature>
<feature type="region of interest" description="Disordered" evidence="5">
    <location>
        <begin position="290"/>
        <end position="325"/>
    </location>
</feature>
<keyword evidence="2" id="KW-0805">Transcription regulation</keyword>
<keyword evidence="8" id="KW-1185">Reference proteome</keyword>
<reference evidence="7 8" key="1">
    <citation type="submission" date="2012-08" db="EMBL/GenBank/DDBJ databases">
        <title>Oryza genome evolution.</title>
        <authorList>
            <person name="Wing R.A."/>
        </authorList>
    </citation>
    <scope>NUCLEOTIDE SEQUENCE</scope>
</reference>
<dbReference type="GO" id="GO:0046983">
    <property type="term" value="F:protein dimerization activity"/>
    <property type="evidence" value="ECO:0007669"/>
    <property type="project" value="InterPro"/>
</dbReference>
<evidence type="ECO:0000313" key="7">
    <source>
        <dbReference type="EnsemblPlants" id="LPERR12G15010.1"/>
    </source>
</evidence>
<keyword evidence="3" id="KW-0238">DNA-binding</keyword>
<dbReference type="InterPro" id="IPR031066">
    <property type="entry name" value="bHLH_ALC-like_plant"/>
</dbReference>
<dbReference type="InterPro" id="IPR036638">
    <property type="entry name" value="HLH_DNA-bd_sf"/>
</dbReference>
<evidence type="ECO:0000313" key="8">
    <source>
        <dbReference type="Proteomes" id="UP000032180"/>
    </source>
</evidence>
<dbReference type="Gene3D" id="4.10.280.10">
    <property type="entry name" value="Helix-loop-helix DNA-binding domain"/>
    <property type="match status" value="1"/>
</dbReference>
<organism evidence="7 8">
    <name type="scientific">Leersia perrieri</name>
    <dbReference type="NCBI Taxonomy" id="77586"/>
    <lineage>
        <taxon>Eukaryota</taxon>
        <taxon>Viridiplantae</taxon>
        <taxon>Streptophyta</taxon>
        <taxon>Embryophyta</taxon>
        <taxon>Tracheophyta</taxon>
        <taxon>Spermatophyta</taxon>
        <taxon>Magnoliopsida</taxon>
        <taxon>Liliopsida</taxon>
        <taxon>Poales</taxon>
        <taxon>Poaceae</taxon>
        <taxon>BOP clade</taxon>
        <taxon>Oryzoideae</taxon>
        <taxon>Oryzeae</taxon>
        <taxon>Oryzinae</taxon>
        <taxon>Leersia</taxon>
    </lineage>
</organism>
<feature type="region of interest" description="Disordered" evidence="5">
    <location>
        <begin position="114"/>
        <end position="191"/>
    </location>
</feature>
<evidence type="ECO:0000256" key="1">
    <source>
        <dbReference type="ARBA" id="ARBA00005510"/>
    </source>
</evidence>
<feature type="domain" description="BHLH" evidence="6">
    <location>
        <begin position="179"/>
        <end position="228"/>
    </location>
</feature>
<evidence type="ECO:0000259" key="6">
    <source>
        <dbReference type="PROSITE" id="PS50888"/>
    </source>
</evidence>
<evidence type="ECO:0000256" key="4">
    <source>
        <dbReference type="ARBA" id="ARBA00023163"/>
    </source>
</evidence>
<proteinExistence type="inferred from homology"/>
<evidence type="ECO:0000256" key="5">
    <source>
        <dbReference type="SAM" id="MobiDB-lite"/>
    </source>
</evidence>
<dbReference type="eggNOG" id="ENOG502S96C">
    <property type="taxonomic scope" value="Eukaryota"/>
</dbReference>
<dbReference type="AlphaFoldDB" id="A0A0D9Y154"/>
<sequence>MNGQDSAAAGFFTDNVDDSGKSAAIAAAAAENEDFSDMLRDFDYSSDDLFELMWQLGRANFEHGDGGRGAVADQPSTVSYHHLSQLPPETITGDPIIAAPSEEEMAAWLCPIVSGDDSRQREDVDGRRAAPLPEKKSVGIDRQEAAPTTTNKDTASDDSGGRKNQASSSSGGTKTRSHHAAGAHNLTEKRRRLKITERLRTLKRLVPGCDKTDQATTLDQTIQYMKLLQHQVNTMPPPVYPRYMTPPPQMVLAAAAGPPLPPPAAMVPFARAMIPYPPYPAAVLLPPPPMYRPAATSASPAAHRHGSGRSGRISKSSSSTLRKKQ</sequence>
<feature type="compositionally biased region" description="Polar residues" evidence="5">
    <location>
        <begin position="162"/>
        <end position="174"/>
    </location>
</feature>
<reference evidence="8" key="2">
    <citation type="submission" date="2013-12" db="EMBL/GenBank/DDBJ databases">
        <authorList>
            <person name="Yu Y."/>
            <person name="Lee S."/>
            <person name="de Baynast K."/>
            <person name="Wissotski M."/>
            <person name="Liu L."/>
            <person name="Talag J."/>
            <person name="Goicoechea J."/>
            <person name="Angelova A."/>
            <person name="Jetty R."/>
            <person name="Kudrna D."/>
            <person name="Golser W."/>
            <person name="Rivera L."/>
            <person name="Zhang J."/>
            <person name="Wing R."/>
        </authorList>
    </citation>
    <scope>NUCLEOTIDE SEQUENCE</scope>
</reference>
<dbReference type="Gramene" id="LPERR12G15010.1">
    <property type="protein sequence ID" value="LPERR12G15010.1"/>
    <property type="gene ID" value="LPERR12G15010"/>
</dbReference>
<protein>
    <recommendedName>
        <fullName evidence="6">BHLH domain-containing protein</fullName>
    </recommendedName>
</protein>
<dbReference type="HOGENOM" id="CLU_074697_0_0_1"/>
<dbReference type="PROSITE" id="PS50888">
    <property type="entry name" value="BHLH"/>
    <property type="match status" value="1"/>
</dbReference>
<name>A0A0D9Y154_9ORYZ</name>
<dbReference type="GO" id="GO:0003677">
    <property type="term" value="F:DNA binding"/>
    <property type="evidence" value="ECO:0007669"/>
    <property type="project" value="UniProtKB-KW"/>
</dbReference>
<dbReference type="Proteomes" id="UP000032180">
    <property type="component" value="Chromosome 12"/>
</dbReference>
<accession>A0A0D9Y154</accession>
<feature type="compositionally biased region" description="Basic and acidic residues" evidence="5">
    <location>
        <begin position="116"/>
        <end position="144"/>
    </location>
</feature>
<comment type="similarity">
    <text evidence="1">Belongs to the bHLH protein family.</text>
</comment>
<dbReference type="SMART" id="SM00353">
    <property type="entry name" value="HLH"/>
    <property type="match status" value="1"/>
</dbReference>
<dbReference type="PANTHER" id="PTHR45855">
    <property type="entry name" value="TRANSCRIPTION FACTOR PIF1-RELATED"/>
    <property type="match status" value="1"/>
</dbReference>
<dbReference type="GO" id="GO:0005634">
    <property type="term" value="C:nucleus"/>
    <property type="evidence" value="ECO:0007669"/>
    <property type="project" value="TreeGrafter"/>
</dbReference>
<evidence type="ECO:0000256" key="3">
    <source>
        <dbReference type="ARBA" id="ARBA00023125"/>
    </source>
</evidence>